<dbReference type="PANTHER" id="PTHR42732">
    <property type="entry name" value="BETA-GALACTOSIDASE"/>
    <property type="match status" value="1"/>
</dbReference>
<dbReference type="InterPro" id="IPR040605">
    <property type="entry name" value="Glyco_hydro2_dom5"/>
</dbReference>
<dbReference type="InterPro" id="IPR051913">
    <property type="entry name" value="GH2_Domain-Containing"/>
</dbReference>
<dbReference type="Gene3D" id="2.60.120.260">
    <property type="entry name" value="Galactose-binding domain-like"/>
    <property type="match status" value="1"/>
</dbReference>
<dbReference type="Gene3D" id="3.20.20.80">
    <property type="entry name" value="Glycosidases"/>
    <property type="match status" value="1"/>
</dbReference>
<dbReference type="GeneID" id="92712643"/>
<feature type="domain" description="Glycoside hydrolase family 2 immunoglobulin-like beta-sandwich" evidence="5">
    <location>
        <begin position="246"/>
        <end position="322"/>
    </location>
</feature>
<dbReference type="GO" id="GO:0005975">
    <property type="term" value="P:carbohydrate metabolic process"/>
    <property type="evidence" value="ECO:0007669"/>
    <property type="project" value="InterPro"/>
</dbReference>
<evidence type="ECO:0000259" key="7">
    <source>
        <dbReference type="Pfam" id="PF02837"/>
    </source>
</evidence>
<evidence type="ECO:0000313" key="10">
    <source>
        <dbReference type="EMBL" id="SHJ09161.1"/>
    </source>
</evidence>
<evidence type="ECO:0000259" key="8">
    <source>
        <dbReference type="Pfam" id="PF16355"/>
    </source>
</evidence>
<dbReference type="PROSITE" id="PS51257">
    <property type="entry name" value="PROKAR_LIPOPROTEIN"/>
    <property type="match status" value="1"/>
</dbReference>
<dbReference type="PRINTS" id="PR00132">
    <property type="entry name" value="GLHYDRLASE2"/>
</dbReference>
<evidence type="ECO:0000259" key="5">
    <source>
        <dbReference type="Pfam" id="PF00703"/>
    </source>
</evidence>
<sequence length="862" mass="97562">MKRLLLIQISCFLLFLTVGSCTSAEKMTNDRRQDFTADWTFRLGDDSLASRPDYDDTAWRTLNLPHDWAIEGEFSKDNPSGTGGGALPGGIGWYRKTFIADKADEGKRLRIDFDGVYMNSEVFINGHSLGVRPYGYVSFSYDLTPHIKWGEKNVIAVRVDNAEQPNSRWYSGCGIYRNVWLAKLNPVHVSQWGTYVVADEVSKNNARLVIRTQLQYDVEAQMTDSVRQADGTYVVFDSEIVPLADIILQSRLIDADGNVVGETVSEVQMMSAVPNRVEQEMVLDNPNLWSLDNPYIYKVRSIVKEKKTGEVLDVYDTPVGIRTFRFDAQKGFILNGEQVKINGVCMHHDLGCLGAAVNLRAIERQLEILKEMGCNGIRCSHNPPAPELLDLCDRMGFIVMDETFDMWRKRKTAHDYSRYFNDWHERDLTDLILRDRNHPSIFIWSIGNEVLEQWSDAKADTLTLEEANLILNFGHDKSMLAKEGEMSVNSLLTKKLVDMVKKLDSTRPVTAGCNEPNPNNHLFRSEALDIIGFNYHDDWFAGVPENFPGKPFIVTESVSALMTRGYYRMPSDETVLCPERWDKPYYDASFSCSSYDNCHVPWGNSHEGTMRHVKNNAFISGQYVWTGFDYIGEPTPYGWPARSSYFGIVDLAGFPKDVYYLYQSEWNPGKEVLHLFPHWNWTPGQDIDMWAYYNNADEVELFVNGKSQGIRTKGKDDFHVMWRVKYEPGVVRAVSRRNGKTVLEREIRTAGEPAQIRLTADRSEIKSDGKDLIFISVEILDKDGNLCPNADNQVMFDVQGAGFIAGVDNGSPISMKPFKADRRKAFYGKCLVVIQNNSQSGGIKLTATADGLKSAVMAASSK</sequence>
<dbReference type="InterPro" id="IPR008964">
    <property type="entry name" value="Invasin/intimin_cell_adhesion"/>
</dbReference>
<reference evidence="11" key="1">
    <citation type="submission" date="2016-11" db="EMBL/GenBank/DDBJ databases">
        <authorList>
            <person name="Varghese N."/>
            <person name="Submissions S."/>
        </authorList>
    </citation>
    <scope>NUCLEOTIDE SEQUENCE [LARGE SCALE GENOMIC DNA]</scope>
    <source>
        <strain evidence="11">DSM 26884</strain>
    </source>
</reference>
<dbReference type="Proteomes" id="UP000184192">
    <property type="component" value="Unassembled WGS sequence"/>
</dbReference>
<dbReference type="AlphaFoldDB" id="A0A1M6GH07"/>
<comment type="similarity">
    <text evidence="1">Belongs to the glycosyl hydrolase 2 family.</text>
</comment>
<feature type="domain" description="Glycoside hydrolase family 2" evidence="9">
    <location>
        <begin position="756"/>
        <end position="856"/>
    </location>
</feature>
<dbReference type="InterPro" id="IPR023232">
    <property type="entry name" value="Glyco_hydro_2_AS"/>
</dbReference>
<name>A0A1M6GH07_9BACE</name>
<dbReference type="InterPro" id="IPR006101">
    <property type="entry name" value="Glyco_hydro_2"/>
</dbReference>
<feature type="domain" description="DUF4982" evidence="8">
    <location>
        <begin position="684"/>
        <end position="742"/>
    </location>
</feature>
<proteinExistence type="inferred from homology"/>
<keyword evidence="4" id="KW-0732">Signal</keyword>
<dbReference type="SUPFAM" id="SSF51445">
    <property type="entry name" value="(Trans)glycosidases"/>
    <property type="match status" value="1"/>
</dbReference>
<dbReference type="InterPro" id="IPR017853">
    <property type="entry name" value="GH"/>
</dbReference>
<dbReference type="InterPro" id="IPR013783">
    <property type="entry name" value="Ig-like_fold"/>
</dbReference>
<evidence type="ECO:0000259" key="9">
    <source>
        <dbReference type="Pfam" id="PF18565"/>
    </source>
</evidence>
<dbReference type="Pfam" id="PF00703">
    <property type="entry name" value="Glyco_hydro_2"/>
    <property type="match status" value="1"/>
</dbReference>
<feature type="domain" description="Glycosyl hydrolases family 2 sugar binding" evidence="7">
    <location>
        <begin position="90"/>
        <end position="183"/>
    </location>
</feature>
<dbReference type="PANTHER" id="PTHR42732:SF1">
    <property type="entry name" value="BETA-MANNOSIDASE"/>
    <property type="match status" value="1"/>
</dbReference>
<evidence type="ECO:0000256" key="1">
    <source>
        <dbReference type="ARBA" id="ARBA00007401"/>
    </source>
</evidence>
<dbReference type="InterPro" id="IPR008979">
    <property type="entry name" value="Galactose-bd-like_sf"/>
</dbReference>
<dbReference type="eggNOG" id="COG3250">
    <property type="taxonomic scope" value="Bacteria"/>
</dbReference>
<dbReference type="InterPro" id="IPR036156">
    <property type="entry name" value="Beta-gal/glucu_dom_sf"/>
</dbReference>
<dbReference type="RefSeq" id="WP_073313841.1">
    <property type="nucleotide sequence ID" value="NZ_FQZN01000015.1"/>
</dbReference>
<dbReference type="Gene3D" id="2.60.40.10">
    <property type="entry name" value="Immunoglobulins"/>
    <property type="match status" value="3"/>
</dbReference>
<evidence type="ECO:0000259" key="6">
    <source>
        <dbReference type="Pfam" id="PF02836"/>
    </source>
</evidence>
<accession>A0A1M6GH07</accession>
<dbReference type="InterPro" id="IPR006102">
    <property type="entry name" value="Ig-like_GH2"/>
</dbReference>
<dbReference type="InterPro" id="IPR032311">
    <property type="entry name" value="DUF4982"/>
</dbReference>
<feature type="domain" description="Glycoside hydrolase family 2 catalytic" evidence="6">
    <location>
        <begin position="330"/>
        <end position="562"/>
    </location>
</feature>
<keyword evidence="11" id="KW-1185">Reference proteome</keyword>
<dbReference type="EMBL" id="FQZN01000015">
    <property type="protein sequence ID" value="SHJ09161.1"/>
    <property type="molecule type" value="Genomic_DNA"/>
</dbReference>
<dbReference type="InterPro" id="IPR006103">
    <property type="entry name" value="Glyco_hydro_2_cat"/>
</dbReference>
<dbReference type="SUPFAM" id="SSF49373">
    <property type="entry name" value="Invasin/intimin cell-adhesion fragments"/>
    <property type="match status" value="1"/>
</dbReference>
<dbReference type="InterPro" id="IPR006104">
    <property type="entry name" value="Glyco_hydro_2_N"/>
</dbReference>
<protein>
    <submittedName>
        <fullName evidence="10">Beta-galactosidase</fullName>
    </submittedName>
</protein>
<feature type="chain" id="PRO_5012206592" evidence="4">
    <location>
        <begin position="24"/>
        <end position="862"/>
    </location>
</feature>
<dbReference type="PROSITE" id="PS00608">
    <property type="entry name" value="GLYCOSYL_HYDROL_F2_2"/>
    <property type="match status" value="1"/>
</dbReference>
<dbReference type="GO" id="GO:0004553">
    <property type="term" value="F:hydrolase activity, hydrolyzing O-glycosyl compounds"/>
    <property type="evidence" value="ECO:0007669"/>
    <property type="project" value="InterPro"/>
</dbReference>
<dbReference type="SUPFAM" id="SSF49785">
    <property type="entry name" value="Galactose-binding domain-like"/>
    <property type="match status" value="1"/>
</dbReference>
<dbReference type="SUPFAM" id="SSF49303">
    <property type="entry name" value="beta-Galactosidase/glucuronidase domain"/>
    <property type="match status" value="1"/>
</dbReference>
<dbReference type="Pfam" id="PF02837">
    <property type="entry name" value="Glyco_hydro_2_N"/>
    <property type="match status" value="1"/>
</dbReference>
<evidence type="ECO:0000256" key="4">
    <source>
        <dbReference type="SAM" id="SignalP"/>
    </source>
</evidence>
<evidence type="ECO:0000313" key="11">
    <source>
        <dbReference type="Proteomes" id="UP000184192"/>
    </source>
</evidence>
<keyword evidence="2" id="KW-0378">Hydrolase</keyword>
<feature type="signal peptide" evidence="4">
    <location>
        <begin position="1"/>
        <end position="23"/>
    </location>
</feature>
<keyword evidence="3" id="KW-0326">Glycosidase</keyword>
<dbReference type="Pfam" id="PF02836">
    <property type="entry name" value="Glyco_hydro_2_C"/>
    <property type="match status" value="1"/>
</dbReference>
<evidence type="ECO:0000256" key="2">
    <source>
        <dbReference type="ARBA" id="ARBA00022801"/>
    </source>
</evidence>
<gene>
    <name evidence="10" type="ORF">SAMN05444350_11527</name>
</gene>
<dbReference type="Pfam" id="PF18565">
    <property type="entry name" value="Glyco_hydro2_C5"/>
    <property type="match status" value="1"/>
</dbReference>
<organism evidence="10 11">
    <name type="scientific">Bacteroides stercorirosoris</name>
    <dbReference type="NCBI Taxonomy" id="871324"/>
    <lineage>
        <taxon>Bacteria</taxon>
        <taxon>Pseudomonadati</taxon>
        <taxon>Bacteroidota</taxon>
        <taxon>Bacteroidia</taxon>
        <taxon>Bacteroidales</taxon>
        <taxon>Bacteroidaceae</taxon>
        <taxon>Bacteroides</taxon>
    </lineage>
</organism>
<evidence type="ECO:0000256" key="3">
    <source>
        <dbReference type="ARBA" id="ARBA00023295"/>
    </source>
</evidence>
<dbReference type="Pfam" id="PF16355">
    <property type="entry name" value="DUF4982"/>
    <property type="match status" value="1"/>
</dbReference>